<organism evidence="11 12">
    <name type="scientific">Ostreococcus lucimarinus (strain CCE9901)</name>
    <dbReference type="NCBI Taxonomy" id="436017"/>
    <lineage>
        <taxon>Eukaryota</taxon>
        <taxon>Viridiplantae</taxon>
        <taxon>Chlorophyta</taxon>
        <taxon>Mamiellophyceae</taxon>
        <taxon>Mamiellales</taxon>
        <taxon>Bathycoccaceae</taxon>
        <taxon>Ostreococcus</taxon>
    </lineage>
</organism>
<feature type="compositionally biased region" description="Basic and acidic residues" evidence="10">
    <location>
        <begin position="150"/>
        <end position="165"/>
    </location>
</feature>
<name>A4RSG3_OSTLU</name>
<keyword evidence="5" id="KW-0597">Phosphoprotein</keyword>
<keyword evidence="8" id="KW-0539">Nucleus</keyword>
<keyword evidence="7" id="KW-0175">Coiled coil</keyword>
<evidence type="ECO:0000256" key="6">
    <source>
        <dbReference type="ARBA" id="ARBA00022934"/>
    </source>
</evidence>
<evidence type="ECO:0000256" key="10">
    <source>
        <dbReference type="SAM" id="MobiDB-lite"/>
    </source>
</evidence>
<accession>A4RSG3</accession>
<dbReference type="GO" id="GO:0005694">
    <property type="term" value="C:chromosome"/>
    <property type="evidence" value="ECO:0007669"/>
    <property type="project" value="UniProtKB-SubCell"/>
</dbReference>
<sequence>MAGARRARRVVVDVELADARKRADGDADASANVPAQEVFRSGVDHRGITKTVKHGKRKRESDDAATNEGGEDEEMVDGELYRNYKAPKATYDSIAGRKSGRMWKQPAKRASALGAAPSTKTWDDRMREKEEKKRFQEAKSNAKAARGAKIRAERERREAKKLLKEENTRRTGVGIVSEITNPKTIAKKSAKERAKLKKLRML</sequence>
<dbReference type="Proteomes" id="UP000001568">
    <property type="component" value="Chromosome 2"/>
</dbReference>
<keyword evidence="4" id="KW-0158">Chromosome</keyword>
<evidence type="ECO:0000313" key="11">
    <source>
        <dbReference type="EMBL" id="ABO94785.1"/>
    </source>
</evidence>
<dbReference type="AlphaFoldDB" id="A4RSG3"/>
<dbReference type="EMBL" id="CP000582">
    <property type="protein sequence ID" value="ABO94785.1"/>
    <property type="molecule type" value="Genomic_DNA"/>
</dbReference>
<dbReference type="PANTHER" id="PTHR13557:SF1">
    <property type="entry name" value="COILED-COIL DOMAIN-CONTAINING PROTEIN 86"/>
    <property type="match status" value="1"/>
</dbReference>
<evidence type="ECO:0000256" key="8">
    <source>
        <dbReference type="ARBA" id="ARBA00023242"/>
    </source>
</evidence>
<protein>
    <recommendedName>
        <fullName evidence="3">Coiled-coil domain-containing protein 86</fullName>
    </recommendedName>
</protein>
<evidence type="ECO:0000313" key="12">
    <source>
        <dbReference type="Proteomes" id="UP000001568"/>
    </source>
</evidence>
<evidence type="ECO:0000256" key="4">
    <source>
        <dbReference type="ARBA" id="ARBA00022454"/>
    </source>
</evidence>
<proteinExistence type="predicted"/>
<dbReference type="GO" id="GO:0005730">
    <property type="term" value="C:nucleolus"/>
    <property type="evidence" value="ECO:0007669"/>
    <property type="project" value="UniProtKB-SubCell"/>
</dbReference>
<dbReference type="OrthoDB" id="781329at2759"/>
<evidence type="ECO:0000256" key="2">
    <source>
        <dbReference type="ARBA" id="ARBA00004604"/>
    </source>
</evidence>
<comment type="function">
    <text evidence="9">Required for proper chromosome segregation during mitosis and error-free mitotic progression.</text>
</comment>
<feature type="region of interest" description="Disordered" evidence="10">
    <location>
        <begin position="40"/>
        <end position="79"/>
    </location>
</feature>
<evidence type="ECO:0000256" key="5">
    <source>
        <dbReference type="ARBA" id="ARBA00022553"/>
    </source>
</evidence>
<dbReference type="GeneID" id="5000201"/>
<comment type="subcellular location">
    <subcellularLocation>
        <location evidence="1">Chromosome</location>
    </subcellularLocation>
    <subcellularLocation>
        <location evidence="2">Nucleus</location>
        <location evidence="2">Nucleolus</location>
    </subcellularLocation>
</comment>
<dbReference type="PANTHER" id="PTHR13557">
    <property type="entry name" value="COILED-COIL DOMAIN-CONTAINING PROTEIN 86"/>
    <property type="match status" value="1"/>
</dbReference>
<dbReference type="Gramene" id="ABO94785">
    <property type="protein sequence ID" value="ABO94785"/>
    <property type="gene ID" value="OSTLU_14346"/>
</dbReference>
<dbReference type="InterPro" id="IPR026570">
    <property type="entry name" value="CCDC86"/>
</dbReference>
<dbReference type="OMA" id="EIDEHEC"/>
<evidence type="ECO:0000256" key="9">
    <source>
        <dbReference type="ARBA" id="ARBA00093307"/>
    </source>
</evidence>
<dbReference type="RefSeq" id="XP_001416492.1">
    <property type="nucleotide sequence ID" value="XM_001416455.1"/>
</dbReference>
<evidence type="ECO:0000256" key="7">
    <source>
        <dbReference type="ARBA" id="ARBA00023054"/>
    </source>
</evidence>
<dbReference type="KEGG" id="olu:OSTLU_14346"/>
<dbReference type="STRING" id="436017.A4RSG3"/>
<evidence type="ECO:0000256" key="1">
    <source>
        <dbReference type="ARBA" id="ARBA00004286"/>
    </source>
</evidence>
<gene>
    <name evidence="11" type="ORF">OSTLU_14346</name>
</gene>
<feature type="compositionally biased region" description="Basic and acidic residues" evidence="10">
    <location>
        <begin position="121"/>
        <end position="137"/>
    </location>
</feature>
<reference evidence="11 12" key="1">
    <citation type="journal article" date="2007" name="Proc. Natl. Acad. Sci. U.S.A.">
        <title>The tiny eukaryote Ostreococcus provides genomic insights into the paradox of plankton speciation.</title>
        <authorList>
            <person name="Palenik B."/>
            <person name="Grimwood J."/>
            <person name="Aerts A."/>
            <person name="Rouze P."/>
            <person name="Salamov A."/>
            <person name="Putnam N."/>
            <person name="Dupont C."/>
            <person name="Jorgensen R."/>
            <person name="Derelle E."/>
            <person name="Rombauts S."/>
            <person name="Zhou K."/>
            <person name="Otillar R."/>
            <person name="Merchant S.S."/>
            <person name="Podell S."/>
            <person name="Gaasterland T."/>
            <person name="Napoli C."/>
            <person name="Gendler K."/>
            <person name="Manuell A."/>
            <person name="Tai V."/>
            <person name="Vallon O."/>
            <person name="Piganeau G."/>
            <person name="Jancek S."/>
            <person name="Heijde M."/>
            <person name="Jabbari K."/>
            <person name="Bowler C."/>
            <person name="Lohr M."/>
            <person name="Robbens S."/>
            <person name="Werner G."/>
            <person name="Dubchak I."/>
            <person name="Pazour G.J."/>
            <person name="Ren Q."/>
            <person name="Paulsen I."/>
            <person name="Delwiche C."/>
            <person name="Schmutz J."/>
            <person name="Rokhsar D."/>
            <person name="Van de Peer Y."/>
            <person name="Moreau H."/>
            <person name="Grigoriev I.V."/>
        </authorList>
    </citation>
    <scope>NUCLEOTIDE SEQUENCE [LARGE SCALE GENOMIC DNA]</scope>
    <source>
        <strain evidence="11 12">CCE9901</strain>
    </source>
</reference>
<feature type="compositionally biased region" description="Acidic residues" evidence="10">
    <location>
        <begin position="63"/>
        <end position="77"/>
    </location>
</feature>
<dbReference type="HOGENOM" id="CLU_1483923_0_0_1"/>
<feature type="region of interest" description="Disordered" evidence="10">
    <location>
        <begin position="97"/>
        <end position="165"/>
    </location>
</feature>
<keyword evidence="6" id="KW-0164">Citrullination</keyword>
<keyword evidence="12" id="KW-1185">Reference proteome</keyword>
<evidence type="ECO:0000256" key="3">
    <source>
        <dbReference type="ARBA" id="ARBA00016738"/>
    </source>
</evidence>